<accession>A0A565AS20</accession>
<evidence type="ECO:0000256" key="1">
    <source>
        <dbReference type="SAM" id="MobiDB-lite"/>
    </source>
</evidence>
<organism evidence="2 3">
    <name type="scientific">Arabis nemorensis</name>
    <dbReference type="NCBI Taxonomy" id="586526"/>
    <lineage>
        <taxon>Eukaryota</taxon>
        <taxon>Viridiplantae</taxon>
        <taxon>Streptophyta</taxon>
        <taxon>Embryophyta</taxon>
        <taxon>Tracheophyta</taxon>
        <taxon>Spermatophyta</taxon>
        <taxon>Magnoliopsida</taxon>
        <taxon>eudicotyledons</taxon>
        <taxon>Gunneridae</taxon>
        <taxon>Pentapetalae</taxon>
        <taxon>rosids</taxon>
        <taxon>malvids</taxon>
        <taxon>Brassicales</taxon>
        <taxon>Brassicaceae</taxon>
        <taxon>Arabideae</taxon>
        <taxon>Arabis</taxon>
    </lineage>
</organism>
<dbReference type="EMBL" id="CABITT030000001">
    <property type="protein sequence ID" value="VVA92196.1"/>
    <property type="molecule type" value="Genomic_DNA"/>
</dbReference>
<comment type="caution">
    <text evidence="2">The sequence shown here is derived from an EMBL/GenBank/DDBJ whole genome shotgun (WGS) entry which is preliminary data.</text>
</comment>
<dbReference type="GO" id="GO:0003676">
    <property type="term" value="F:nucleic acid binding"/>
    <property type="evidence" value="ECO:0007669"/>
    <property type="project" value="InterPro"/>
</dbReference>
<feature type="region of interest" description="Disordered" evidence="1">
    <location>
        <begin position="1"/>
        <end position="71"/>
    </location>
</feature>
<proteinExistence type="predicted"/>
<dbReference type="AlphaFoldDB" id="A0A565AS20"/>
<dbReference type="InterPro" id="IPR036875">
    <property type="entry name" value="Znf_CCHC_sf"/>
</dbReference>
<name>A0A565AS20_9BRAS</name>
<dbReference type="Proteomes" id="UP000489600">
    <property type="component" value="Unassembled WGS sequence"/>
</dbReference>
<evidence type="ECO:0000313" key="2">
    <source>
        <dbReference type="EMBL" id="VVA92196.1"/>
    </source>
</evidence>
<dbReference type="GO" id="GO:0008270">
    <property type="term" value="F:zinc ion binding"/>
    <property type="evidence" value="ECO:0007669"/>
    <property type="project" value="InterPro"/>
</dbReference>
<feature type="compositionally biased region" description="Basic and acidic residues" evidence="1">
    <location>
        <begin position="50"/>
        <end position="66"/>
    </location>
</feature>
<reference evidence="2" key="1">
    <citation type="submission" date="2019-07" db="EMBL/GenBank/DDBJ databases">
        <authorList>
            <person name="Dittberner H."/>
        </authorList>
    </citation>
    <scope>NUCLEOTIDE SEQUENCE [LARGE SCALE GENOMIC DNA]</scope>
</reference>
<dbReference type="OrthoDB" id="1101779at2759"/>
<dbReference type="SUPFAM" id="SSF57756">
    <property type="entry name" value="Retrovirus zinc finger-like domains"/>
    <property type="match status" value="1"/>
</dbReference>
<keyword evidence="3" id="KW-1185">Reference proteome</keyword>
<gene>
    <name evidence="2" type="ORF">ANE_LOCUS2641</name>
</gene>
<protein>
    <recommendedName>
        <fullName evidence="4">CCHC-type domain-containing protein</fullName>
    </recommendedName>
</protein>
<feature type="compositionally biased region" description="Basic residues" evidence="1">
    <location>
        <begin position="33"/>
        <end position="44"/>
    </location>
</feature>
<evidence type="ECO:0008006" key="4">
    <source>
        <dbReference type="Google" id="ProtNLM"/>
    </source>
</evidence>
<evidence type="ECO:0000313" key="3">
    <source>
        <dbReference type="Proteomes" id="UP000489600"/>
    </source>
</evidence>
<sequence>MGGGRIDAPPYKSPPGRPKRKARIKGLQESPPKKKVSRVGKKAHCGLCSEKGHNSRKCPDESSESRAKRKRLNKQAREKIQMKAQIEVNIFFSTAPQGSQLARLLFG</sequence>